<dbReference type="InterPro" id="IPR036390">
    <property type="entry name" value="WH_DNA-bd_sf"/>
</dbReference>
<name>A0A498KZY1_9EURY</name>
<sequence>MRQSDGEDEDVLAVLDDEYATDILVETSAEPRSARRLAELCDASRSTVYRRIERLQAHDLLETRQQLDPEGHHREVYAARLQRVTVELTDDGLDVSVDRAEEDAASRFTRLYEEFTGES</sequence>
<protein>
    <submittedName>
        <fullName evidence="1">ArsR family transcriptional regulator</fullName>
    </submittedName>
</protein>
<dbReference type="RefSeq" id="WP_129068630.1">
    <property type="nucleotide sequence ID" value="NZ_RDFA01000003.1"/>
</dbReference>
<dbReference type="AlphaFoldDB" id="A0A498KZY1"/>
<gene>
    <name evidence="1" type="ORF">EAF64_08865</name>
</gene>
<dbReference type="Proteomes" id="UP000289691">
    <property type="component" value="Unassembled WGS sequence"/>
</dbReference>
<organism evidence="1 2">
    <name type="scientific">Halorientalis pallida</name>
    <dbReference type="NCBI Taxonomy" id="2479928"/>
    <lineage>
        <taxon>Archaea</taxon>
        <taxon>Methanobacteriati</taxon>
        <taxon>Methanobacteriota</taxon>
        <taxon>Stenosarchaea group</taxon>
        <taxon>Halobacteria</taxon>
        <taxon>Halobacteriales</taxon>
        <taxon>Haloarculaceae</taxon>
        <taxon>Halorientalis</taxon>
    </lineage>
</organism>
<reference evidence="1 2" key="1">
    <citation type="submission" date="2019-01" db="EMBL/GenBank/DDBJ databases">
        <title>Halorientalis sp. F13-25 a new haloarchaeum isolated from hypersaline water.</title>
        <authorList>
            <person name="Ana D.-V."/>
            <person name="Cristina S.-P."/>
            <person name="Antonio V."/>
        </authorList>
    </citation>
    <scope>NUCLEOTIDE SEQUENCE [LARGE SCALE GENOMIC DNA]</scope>
    <source>
        <strain evidence="1 2">F13-25</strain>
    </source>
</reference>
<dbReference type="InterPro" id="IPR036388">
    <property type="entry name" value="WH-like_DNA-bd_sf"/>
</dbReference>
<accession>A0A498KZY1</accession>
<evidence type="ECO:0000313" key="1">
    <source>
        <dbReference type="EMBL" id="RXK49033.1"/>
    </source>
</evidence>
<dbReference type="Gene3D" id="1.10.10.10">
    <property type="entry name" value="Winged helix-like DNA-binding domain superfamily/Winged helix DNA-binding domain"/>
    <property type="match status" value="1"/>
</dbReference>
<evidence type="ECO:0000313" key="2">
    <source>
        <dbReference type="Proteomes" id="UP000289691"/>
    </source>
</evidence>
<dbReference type="SUPFAM" id="SSF46785">
    <property type="entry name" value="Winged helix' DNA-binding domain"/>
    <property type="match status" value="1"/>
</dbReference>
<keyword evidence="2" id="KW-1185">Reference proteome</keyword>
<proteinExistence type="predicted"/>
<dbReference type="Pfam" id="PF12840">
    <property type="entry name" value="HTH_20"/>
    <property type="match status" value="1"/>
</dbReference>
<dbReference type="OrthoDB" id="290446at2157"/>
<comment type="caution">
    <text evidence="1">The sequence shown here is derived from an EMBL/GenBank/DDBJ whole genome shotgun (WGS) entry which is preliminary data.</text>
</comment>
<dbReference type="EMBL" id="RDFA01000003">
    <property type="protein sequence ID" value="RXK49033.1"/>
    <property type="molecule type" value="Genomic_DNA"/>
</dbReference>